<protein>
    <submittedName>
        <fullName evidence="2">Lysine exporter LysO family protein</fullName>
    </submittedName>
</protein>
<organism evidence="2 3">
    <name type="scientific">Senegalia massiliensis</name>
    <dbReference type="NCBI Taxonomy" id="1720316"/>
    <lineage>
        <taxon>Bacteria</taxon>
        <taxon>Bacillati</taxon>
        <taxon>Bacillota</taxon>
        <taxon>Clostridia</taxon>
        <taxon>Eubacteriales</taxon>
        <taxon>Clostridiaceae</taxon>
        <taxon>Senegalia</taxon>
    </lineage>
</organism>
<dbReference type="GO" id="GO:0015661">
    <property type="term" value="F:L-lysine efflux transmembrane transporter activity"/>
    <property type="evidence" value="ECO:0007669"/>
    <property type="project" value="InterPro"/>
</dbReference>
<feature type="transmembrane region" description="Helical" evidence="1">
    <location>
        <begin position="126"/>
        <end position="144"/>
    </location>
</feature>
<dbReference type="RefSeq" id="WP_130807199.1">
    <property type="nucleotide sequence ID" value="NZ_LR130785.1"/>
</dbReference>
<name>A0A845QX51_9CLOT</name>
<dbReference type="GO" id="GO:0005886">
    <property type="term" value="C:plasma membrane"/>
    <property type="evidence" value="ECO:0007669"/>
    <property type="project" value="TreeGrafter"/>
</dbReference>
<evidence type="ECO:0000256" key="1">
    <source>
        <dbReference type="SAM" id="Phobius"/>
    </source>
</evidence>
<evidence type="ECO:0000313" key="3">
    <source>
        <dbReference type="Proteomes" id="UP000467132"/>
    </source>
</evidence>
<keyword evidence="1" id="KW-0472">Membrane</keyword>
<keyword evidence="1" id="KW-1133">Transmembrane helix</keyword>
<dbReference type="InterPro" id="IPR005642">
    <property type="entry name" value="LysO"/>
</dbReference>
<dbReference type="EMBL" id="QXXA01000007">
    <property type="protein sequence ID" value="NBI06710.1"/>
    <property type="molecule type" value="Genomic_DNA"/>
</dbReference>
<dbReference type="AlphaFoldDB" id="A0A845QX51"/>
<feature type="transmembrane region" description="Helical" evidence="1">
    <location>
        <begin position="30"/>
        <end position="53"/>
    </location>
</feature>
<comment type="caution">
    <text evidence="2">The sequence shown here is derived from an EMBL/GenBank/DDBJ whole genome shotgun (WGS) entry which is preliminary data.</text>
</comment>
<proteinExistence type="predicted"/>
<evidence type="ECO:0000313" key="2">
    <source>
        <dbReference type="EMBL" id="NBI06710.1"/>
    </source>
</evidence>
<sequence length="197" mass="20852">MSIKVILSVIGGILVGFFLEPDFIINHSDIIIDIGLCILLFFVGIDIGINIDVLTKIKKIGFKILLIPFMIILGSVFGAIIAGFLLGFPVNESGAVGAGLGWYTLSSMMLANYSPELSTLSFLSNVVREILALILIPIVAKYIGDLEAIAPSGATAMDTTLPIIAKATNPKTAIISFVTGVILSTSVPILVPFMISL</sequence>
<dbReference type="PANTHER" id="PTHR35804">
    <property type="entry name" value="LYSINE EXPORTER LYSO"/>
    <property type="match status" value="1"/>
</dbReference>
<gene>
    <name evidence="2" type="ORF">D3Z33_07535</name>
</gene>
<keyword evidence="1" id="KW-0812">Transmembrane</keyword>
<keyword evidence="3" id="KW-1185">Reference proteome</keyword>
<dbReference type="OrthoDB" id="371078at2"/>
<accession>A0A845QX51</accession>
<feature type="transmembrane region" description="Helical" evidence="1">
    <location>
        <begin position="65"/>
        <end position="88"/>
    </location>
</feature>
<dbReference type="PANTHER" id="PTHR35804:SF1">
    <property type="entry name" value="LYSINE EXPORTER LYSO"/>
    <property type="match status" value="1"/>
</dbReference>
<dbReference type="Pfam" id="PF03956">
    <property type="entry name" value="Lys_export"/>
    <property type="match status" value="1"/>
</dbReference>
<feature type="transmembrane region" description="Helical" evidence="1">
    <location>
        <begin position="174"/>
        <end position="195"/>
    </location>
</feature>
<dbReference type="Proteomes" id="UP000467132">
    <property type="component" value="Unassembled WGS sequence"/>
</dbReference>
<feature type="transmembrane region" description="Helical" evidence="1">
    <location>
        <begin position="5"/>
        <end position="24"/>
    </location>
</feature>
<reference evidence="2 3" key="1">
    <citation type="submission" date="2018-08" db="EMBL/GenBank/DDBJ databases">
        <title>Murine metabolic-syndrome-specific gut microbial biobank.</title>
        <authorList>
            <person name="Liu C."/>
        </authorList>
    </citation>
    <scope>NUCLEOTIDE SEQUENCE [LARGE SCALE GENOMIC DNA]</scope>
    <source>
        <strain evidence="2 3">583</strain>
    </source>
</reference>